<feature type="compositionally biased region" description="Polar residues" evidence="1">
    <location>
        <begin position="141"/>
        <end position="158"/>
    </location>
</feature>
<dbReference type="Proteomes" id="UP001153269">
    <property type="component" value="Unassembled WGS sequence"/>
</dbReference>
<comment type="caution">
    <text evidence="2">The sequence shown here is derived from an EMBL/GenBank/DDBJ whole genome shotgun (WGS) entry which is preliminary data.</text>
</comment>
<dbReference type="AlphaFoldDB" id="A0A9N7VU05"/>
<sequence length="509" mass="55390">MPRHPHSFAFTVSHGLSASSAYSAFCSPCSSSPRRCTITCVLSHLHSFLYHYRLPNPHSVVLTLLGALCVTILPPSSLRPARCFTPLITNELHPDQAYFPYVRSLVHTGSLRGAPPYTSTPRARLRRCRGPTAVRRDPVRGSSTNRALSANVQPSESSGDIRPRPSRAFWPSLIGPITPWSFCLTSPRHTQGYYDITGVYADPRLRSRTLPIVGAHRCWTVRMPPDTAVTIRLATFSFILSLSQRKDARKHVYTHLSARLELGSLSPPRPAACTQLSGLTLFTHTPALVTLYSLHSSSSPPHGVAVSGRSHPRIFAKQCEQPPSPTGSTHPTTTSLLACTLKSHSPPLCSCGYTHRYLRHTCADICHCIYTDVQRPTPFAFLSLGCHRFFPMSALAYPESGLRGLPTAPQSWLSSLRHSLTQVFCPLPHRTAASACGTRTRGASGESGVTGAIMLPACIVPVPPLYSPPVPSSPVSFLLHVGSTALFSARPVLTCFQPLATPPQHRAIN</sequence>
<organism evidence="2 3">
    <name type="scientific">Pleuronectes platessa</name>
    <name type="common">European plaice</name>
    <dbReference type="NCBI Taxonomy" id="8262"/>
    <lineage>
        <taxon>Eukaryota</taxon>
        <taxon>Metazoa</taxon>
        <taxon>Chordata</taxon>
        <taxon>Craniata</taxon>
        <taxon>Vertebrata</taxon>
        <taxon>Euteleostomi</taxon>
        <taxon>Actinopterygii</taxon>
        <taxon>Neopterygii</taxon>
        <taxon>Teleostei</taxon>
        <taxon>Neoteleostei</taxon>
        <taxon>Acanthomorphata</taxon>
        <taxon>Carangaria</taxon>
        <taxon>Pleuronectiformes</taxon>
        <taxon>Pleuronectoidei</taxon>
        <taxon>Pleuronectidae</taxon>
        <taxon>Pleuronectes</taxon>
    </lineage>
</organism>
<gene>
    <name evidence="2" type="ORF">PLEPLA_LOCUS44685</name>
</gene>
<name>A0A9N7VU05_PLEPL</name>
<proteinExistence type="predicted"/>
<evidence type="ECO:0000313" key="2">
    <source>
        <dbReference type="EMBL" id="CAB1456889.1"/>
    </source>
</evidence>
<reference evidence="2" key="1">
    <citation type="submission" date="2020-03" db="EMBL/GenBank/DDBJ databases">
        <authorList>
            <person name="Weist P."/>
        </authorList>
    </citation>
    <scope>NUCLEOTIDE SEQUENCE</scope>
</reference>
<feature type="region of interest" description="Disordered" evidence="1">
    <location>
        <begin position="130"/>
        <end position="164"/>
    </location>
</feature>
<protein>
    <submittedName>
        <fullName evidence="2">Uncharacterized protein</fullName>
    </submittedName>
</protein>
<keyword evidence="3" id="KW-1185">Reference proteome</keyword>
<evidence type="ECO:0000313" key="3">
    <source>
        <dbReference type="Proteomes" id="UP001153269"/>
    </source>
</evidence>
<accession>A0A9N7VU05</accession>
<evidence type="ECO:0000256" key="1">
    <source>
        <dbReference type="SAM" id="MobiDB-lite"/>
    </source>
</evidence>
<dbReference type="EMBL" id="CADEAL010004317">
    <property type="protein sequence ID" value="CAB1456889.1"/>
    <property type="molecule type" value="Genomic_DNA"/>
</dbReference>